<organism evidence="1 2">
    <name type="scientific">Alteromonas arenosi</name>
    <dbReference type="NCBI Taxonomy" id="3055817"/>
    <lineage>
        <taxon>Bacteria</taxon>
        <taxon>Pseudomonadati</taxon>
        <taxon>Pseudomonadota</taxon>
        <taxon>Gammaproteobacteria</taxon>
        <taxon>Alteromonadales</taxon>
        <taxon>Alteromonadaceae</taxon>
        <taxon>Alteromonas/Salinimonas group</taxon>
        <taxon>Alteromonas</taxon>
    </lineage>
</organism>
<gene>
    <name evidence="1" type="ORF">QTP81_03745</name>
</gene>
<proteinExistence type="predicted"/>
<reference evidence="1 2" key="1">
    <citation type="submission" date="2023-06" db="EMBL/GenBank/DDBJ databases">
        <title>Alteromonas sp. ASW11-36 isolated from intertidal sand.</title>
        <authorList>
            <person name="Li Y."/>
        </authorList>
    </citation>
    <scope>NUCLEOTIDE SEQUENCE [LARGE SCALE GENOMIC DNA]</scope>
    <source>
        <strain evidence="1 2">ASW11-36</strain>
    </source>
</reference>
<dbReference type="EMBL" id="JAUCBP010000002">
    <property type="protein sequence ID" value="MDM7859721.1"/>
    <property type="molecule type" value="Genomic_DNA"/>
</dbReference>
<evidence type="ECO:0000313" key="2">
    <source>
        <dbReference type="Proteomes" id="UP001234343"/>
    </source>
</evidence>
<dbReference type="Proteomes" id="UP001234343">
    <property type="component" value="Unassembled WGS sequence"/>
</dbReference>
<protein>
    <submittedName>
        <fullName evidence="1">DUF1415 domain-containing protein</fullName>
    </submittedName>
</protein>
<comment type="caution">
    <text evidence="1">The sequence shown here is derived from an EMBL/GenBank/DDBJ whole genome shotgun (WGS) entry which is preliminary data.</text>
</comment>
<sequence length="197" mass="22235">MTHAAHVEQATRYWVEKVVVGENFCPFAKREVLAKSIAYVVVDTPRIDEQIALLVNECERVLATPSIATSLFIIAPNGASERANSYDINSFDDFLFLVEQAEWAMQRRDYAGTLQLATFHPDYCFAGEENDSPANYTNRSPYPILHILREESLDRALKTFSAPEQIPERNIAHAHALGTAFFQRALQRALEGNEDDT</sequence>
<dbReference type="RefSeq" id="WP_289363812.1">
    <property type="nucleotide sequence ID" value="NZ_JAUCBP010000002.1"/>
</dbReference>
<evidence type="ECO:0000313" key="1">
    <source>
        <dbReference type="EMBL" id="MDM7859721.1"/>
    </source>
</evidence>
<name>A0ABT7SU46_9ALTE</name>
<dbReference type="InterPro" id="IPR009858">
    <property type="entry name" value="DUF1415"/>
</dbReference>
<dbReference type="Pfam" id="PF07209">
    <property type="entry name" value="DUF1415"/>
    <property type="match status" value="1"/>
</dbReference>
<keyword evidence="2" id="KW-1185">Reference proteome</keyword>
<accession>A0ABT7SU46</accession>